<gene>
    <name evidence="3" type="ORF">QE109_10590</name>
</gene>
<evidence type="ECO:0000313" key="3">
    <source>
        <dbReference type="EMBL" id="MDH8678597.1"/>
    </source>
</evidence>
<feature type="repeat" description="ANK" evidence="1">
    <location>
        <begin position="303"/>
        <end position="335"/>
    </location>
</feature>
<organism evidence="3 4">
    <name type="scientific">Fusibacter bizertensis</name>
    <dbReference type="NCBI Taxonomy" id="1488331"/>
    <lineage>
        <taxon>Bacteria</taxon>
        <taxon>Bacillati</taxon>
        <taxon>Bacillota</taxon>
        <taxon>Clostridia</taxon>
        <taxon>Eubacteriales</taxon>
        <taxon>Eubacteriales Family XII. Incertae Sedis</taxon>
        <taxon>Fusibacter</taxon>
    </lineage>
</organism>
<dbReference type="PROSITE" id="PS50297">
    <property type="entry name" value="ANK_REP_REGION"/>
    <property type="match status" value="1"/>
</dbReference>
<evidence type="ECO:0000259" key="2">
    <source>
        <dbReference type="Pfam" id="PF00551"/>
    </source>
</evidence>
<sequence length="364" mass="42024">MKICIAGKNNIAIEICKLAMQYFDKDDIYVITNSTDNGIDGFQRSFLKYAYNEQLNIVNLEFVYSFSNMIFLSLEFDKLINPSRFKSTNLYNIHFSLLPSYKGMYTSYWPIINNETSTGVTLHKIDHGIDTGEIISQIEIPIASNMNAKQLYQEYIRAGIILIRDNFDNIINGNIVSKIQSAKGSTYHSKASVNYKNIIIDMKQTAHTIKNQIRALNFRDFQLPKVENIPISHCVIDKIKSTKKAGTLIRENKWCFYYATIDYNIYLYKDKLLEICNCCYEGNVELLKYFIMCEYNMNEQDREGNTPLIMACKKGQIEIVKLLIANGVEISLEDYMGNKPLDHAFNFGKSTNSYECYDLIQNNI</sequence>
<dbReference type="InterPro" id="IPR036770">
    <property type="entry name" value="Ankyrin_rpt-contain_sf"/>
</dbReference>
<name>A0ABT6NDW7_9FIRM</name>
<keyword evidence="4" id="KW-1185">Reference proteome</keyword>
<dbReference type="PANTHER" id="PTHR11138">
    <property type="entry name" value="METHIONYL-TRNA FORMYLTRANSFERASE"/>
    <property type="match status" value="1"/>
</dbReference>
<dbReference type="SUPFAM" id="SSF48403">
    <property type="entry name" value="Ankyrin repeat"/>
    <property type="match status" value="1"/>
</dbReference>
<dbReference type="PROSITE" id="PS50088">
    <property type="entry name" value="ANK_REPEAT"/>
    <property type="match status" value="1"/>
</dbReference>
<dbReference type="SUPFAM" id="SSF53328">
    <property type="entry name" value="Formyltransferase"/>
    <property type="match status" value="1"/>
</dbReference>
<dbReference type="PANTHER" id="PTHR11138:SF5">
    <property type="entry name" value="METHIONYL-TRNA FORMYLTRANSFERASE, MITOCHONDRIAL"/>
    <property type="match status" value="1"/>
</dbReference>
<proteinExistence type="predicted"/>
<evidence type="ECO:0000256" key="1">
    <source>
        <dbReference type="PROSITE-ProRule" id="PRU00023"/>
    </source>
</evidence>
<dbReference type="CDD" id="cd08369">
    <property type="entry name" value="FMT_core"/>
    <property type="match status" value="1"/>
</dbReference>
<dbReference type="SMART" id="SM00248">
    <property type="entry name" value="ANK"/>
    <property type="match status" value="2"/>
</dbReference>
<feature type="domain" description="Formyl transferase N-terminal" evidence="2">
    <location>
        <begin position="75"/>
        <end position="155"/>
    </location>
</feature>
<dbReference type="InterPro" id="IPR036477">
    <property type="entry name" value="Formyl_transf_N_sf"/>
</dbReference>
<keyword evidence="1" id="KW-0040">ANK repeat</keyword>
<dbReference type="InterPro" id="IPR002376">
    <property type="entry name" value="Formyl_transf_N"/>
</dbReference>
<accession>A0ABT6NDW7</accession>
<dbReference type="EMBL" id="JARYZI010000006">
    <property type="protein sequence ID" value="MDH8678597.1"/>
    <property type="molecule type" value="Genomic_DNA"/>
</dbReference>
<dbReference type="Pfam" id="PF12796">
    <property type="entry name" value="Ank_2"/>
    <property type="match status" value="1"/>
</dbReference>
<dbReference type="RefSeq" id="WP_281094448.1">
    <property type="nucleotide sequence ID" value="NZ_JARYZI010000006.1"/>
</dbReference>
<comment type="caution">
    <text evidence="3">The sequence shown here is derived from an EMBL/GenBank/DDBJ whole genome shotgun (WGS) entry which is preliminary data.</text>
</comment>
<dbReference type="Gene3D" id="3.40.50.12230">
    <property type="match status" value="1"/>
</dbReference>
<evidence type="ECO:0000313" key="4">
    <source>
        <dbReference type="Proteomes" id="UP001158045"/>
    </source>
</evidence>
<dbReference type="Gene3D" id="1.25.40.20">
    <property type="entry name" value="Ankyrin repeat-containing domain"/>
    <property type="match status" value="1"/>
</dbReference>
<protein>
    <submittedName>
        <fullName evidence="3">Formyltransferase family protein</fullName>
    </submittedName>
</protein>
<dbReference type="Pfam" id="PF00551">
    <property type="entry name" value="Formyl_trans_N"/>
    <property type="match status" value="1"/>
</dbReference>
<reference evidence="3 4" key="1">
    <citation type="submission" date="2023-04" db="EMBL/GenBank/DDBJ databases">
        <title>Fusibacter bizertensis strain WBS, isolated from littoral bottom sediments of the Arctic seas - biochemical and genomic analysis.</title>
        <authorList>
            <person name="Brioukhanov A.L."/>
        </authorList>
    </citation>
    <scope>NUCLEOTIDE SEQUENCE [LARGE SCALE GENOMIC DNA]</scope>
    <source>
        <strain evidence="3 4">WBS</strain>
    </source>
</reference>
<dbReference type="InterPro" id="IPR002110">
    <property type="entry name" value="Ankyrin_rpt"/>
</dbReference>
<dbReference type="Proteomes" id="UP001158045">
    <property type="component" value="Unassembled WGS sequence"/>
</dbReference>